<reference evidence="3" key="1">
    <citation type="submission" date="2018-12" db="EMBL/GenBank/DDBJ databases">
        <authorList>
            <person name="Will S."/>
            <person name="Neumann-Schaal M."/>
            <person name="Henke P."/>
        </authorList>
    </citation>
    <scope>NUCLEOTIDE SEQUENCE</scope>
    <source>
        <strain evidence="3">PCC 7102</strain>
    </source>
</reference>
<dbReference type="InterPro" id="IPR027039">
    <property type="entry name" value="Crtac1"/>
</dbReference>
<dbReference type="Gene3D" id="2.130.10.130">
    <property type="entry name" value="Integrin alpha, N-terminal"/>
    <property type="match status" value="2"/>
</dbReference>
<dbReference type="OrthoDB" id="9816120at2"/>
<dbReference type="PANTHER" id="PTHR16026:SF0">
    <property type="entry name" value="CARTILAGE ACIDIC PROTEIN 1"/>
    <property type="match status" value="1"/>
</dbReference>
<dbReference type="Pfam" id="PF07593">
    <property type="entry name" value="UnbV_ASPIC"/>
    <property type="match status" value="1"/>
</dbReference>
<dbReference type="InterPro" id="IPR028994">
    <property type="entry name" value="Integrin_alpha_N"/>
</dbReference>
<dbReference type="InterPro" id="IPR013517">
    <property type="entry name" value="FG-GAP"/>
</dbReference>
<evidence type="ECO:0000313" key="4">
    <source>
        <dbReference type="Proteomes" id="UP000271624"/>
    </source>
</evidence>
<keyword evidence="4" id="KW-1185">Reference proteome</keyword>
<dbReference type="SUPFAM" id="SSF69318">
    <property type="entry name" value="Integrin alpha N-terminal domain"/>
    <property type="match status" value="1"/>
</dbReference>
<dbReference type="PANTHER" id="PTHR16026">
    <property type="entry name" value="CARTILAGE ACIDIC PROTEIN 1"/>
    <property type="match status" value="1"/>
</dbReference>
<gene>
    <name evidence="3" type="ORF">DSM106972_057060</name>
</gene>
<dbReference type="EMBL" id="RSCL01000015">
    <property type="protein sequence ID" value="RUT02786.1"/>
    <property type="molecule type" value="Genomic_DNA"/>
</dbReference>
<evidence type="ECO:0000313" key="3">
    <source>
        <dbReference type="EMBL" id="RUT02786.1"/>
    </source>
</evidence>
<dbReference type="Proteomes" id="UP000271624">
    <property type="component" value="Unassembled WGS sequence"/>
</dbReference>
<organism evidence="3 4">
    <name type="scientific">Dulcicalothrix desertica PCC 7102</name>
    <dbReference type="NCBI Taxonomy" id="232991"/>
    <lineage>
        <taxon>Bacteria</taxon>
        <taxon>Bacillati</taxon>
        <taxon>Cyanobacteriota</taxon>
        <taxon>Cyanophyceae</taxon>
        <taxon>Nostocales</taxon>
        <taxon>Calotrichaceae</taxon>
        <taxon>Dulcicalothrix</taxon>
    </lineage>
</organism>
<feature type="domain" description="ASPIC/UnbV" evidence="2">
    <location>
        <begin position="557"/>
        <end position="616"/>
    </location>
</feature>
<accession>A0A433V9J5</accession>
<evidence type="ECO:0000259" key="2">
    <source>
        <dbReference type="Pfam" id="PF07593"/>
    </source>
</evidence>
<keyword evidence="1" id="KW-0732">Signal</keyword>
<reference evidence="3" key="2">
    <citation type="journal article" date="2019" name="Genome Biol. Evol.">
        <title>Day and night: Metabolic profiles and evolutionary relationships of six axenic non-marine cyanobacteria.</title>
        <authorList>
            <person name="Will S.E."/>
            <person name="Henke P."/>
            <person name="Boedeker C."/>
            <person name="Huang S."/>
            <person name="Brinkmann H."/>
            <person name="Rohde M."/>
            <person name="Jarek M."/>
            <person name="Friedl T."/>
            <person name="Seufert S."/>
            <person name="Schumacher M."/>
            <person name="Overmann J."/>
            <person name="Neumann-Schaal M."/>
            <person name="Petersen J."/>
        </authorList>
    </citation>
    <scope>NUCLEOTIDE SEQUENCE [LARGE SCALE GENOMIC DNA]</scope>
    <source>
        <strain evidence="3">PCC 7102</strain>
    </source>
</reference>
<sequence>MFLADFWRQNTRRLVALALIICLFWFTRLPTLSANERATIASHFSFTPLPLPELTGTLRFSRSVHPSMERHSAWISAVGASVGLNDLDGDGLPNDVCYVDTRTNQVNIAPVPGTTARYQPFVLEPSASLYRDTAMAPMGCLPGDLNEDGLIDILVYYWGRTPIAFLKTASSVKLESTIYVQQEIVTEQERWYTNAATFSDLDGDGHTDLIIGNYFPDNAEVLNASATGVESMQHSMTRAYNGGRNRLLLWKNATMGNKPKVQFQEAKEVLNEQIANAWTLAVGAADLDGDLLPEIYFANDFGPDRLLHNRSKPGKLNFALLEGKKTLTTPNSKVLGHDSFKGMGVDFGDVNGDGLLDIYVSNIAGEYSLEESHFLFTSTGKFEQMRRGVAPYIDRSESLGLSRSSWGWETKFGDFDNDGVLEALQATGFTKGNINRWPELHELAMGNDELLSNPHSWFRLQTGDDLSGHGHNPFFVRANDGRYYDFAKELGMDTIQVTRGIATADVDGDGDLDFAVANQWDSSVFYRNESSKLGTFLGLKLLLPVAGNLEHVTGRPAIGANATVHLPDGRKLVAQVDGGNGHSGARSSEILFGLGDLNPNTQVPIDIQWRDSSGRVHESTRLLSSGWHTVLLNEKNVGNSTEV</sequence>
<dbReference type="InterPro" id="IPR011519">
    <property type="entry name" value="UnbV_ASPIC"/>
</dbReference>
<protein>
    <submittedName>
        <fullName evidence="3">RNA-binding protein</fullName>
    </submittedName>
</protein>
<dbReference type="RefSeq" id="WP_127083968.1">
    <property type="nucleotide sequence ID" value="NZ_RSCL01000015.1"/>
</dbReference>
<dbReference type="AlphaFoldDB" id="A0A433V9J5"/>
<name>A0A433V9J5_9CYAN</name>
<comment type="caution">
    <text evidence="3">The sequence shown here is derived from an EMBL/GenBank/DDBJ whole genome shotgun (WGS) entry which is preliminary data.</text>
</comment>
<dbReference type="Pfam" id="PF13517">
    <property type="entry name" value="FG-GAP_3"/>
    <property type="match status" value="1"/>
</dbReference>
<evidence type="ECO:0000256" key="1">
    <source>
        <dbReference type="ARBA" id="ARBA00022729"/>
    </source>
</evidence>
<proteinExistence type="predicted"/>